<evidence type="ECO:0000256" key="2">
    <source>
        <dbReference type="ARBA" id="ARBA00022840"/>
    </source>
</evidence>
<evidence type="ECO:0000259" key="4">
    <source>
        <dbReference type="PROSITE" id="PS50893"/>
    </source>
</evidence>
<keyword evidence="1" id="KW-0547">Nucleotide-binding</keyword>
<dbReference type="OrthoDB" id="5592724at2"/>
<dbReference type="PANTHER" id="PTHR42855">
    <property type="entry name" value="ABC TRANSPORTER ATP-BINDING SUBUNIT"/>
    <property type="match status" value="1"/>
</dbReference>
<dbReference type="SMART" id="SM00382">
    <property type="entry name" value="AAA"/>
    <property type="match status" value="2"/>
</dbReference>
<dbReference type="InterPro" id="IPR027417">
    <property type="entry name" value="P-loop_NTPase"/>
</dbReference>
<accession>A0A2N8TNZ5</accession>
<protein>
    <submittedName>
        <fullName evidence="5">ABC transporter</fullName>
    </submittedName>
</protein>
<dbReference type="InterPro" id="IPR051309">
    <property type="entry name" value="ABCF_ATPase"/>
</dbReference>
<evidence type="ECO:0000313" key="6">
    <source>
        <dbReference type="Proteomes" id="UP000235943"/>
    </source>
</evidence>
<evidence type="ECO:0000313" key="5">
    <source>
        <dbReference type="EMBL" id="PNG20693.1"/>
    </source>
</evidence>
<reference evidence="5 6" key="1">
    <citation type="submission" date="2018-01" db="EMBL/GenBank/DDBJ databases">
        <title>Draft genome sequence of Streptomyces sp. 13K301.</title>
        <authorList>
            <person name="Sahin N."/>
            <person name="Saygin H."/>
            <person name="Ay H."/>
        </authorList>
    </citation>
    <scope>NUCLEOTIDE SEQUENCE [LARGE SCALE GENOMIC DNA]</scope>
    <source>
        <strain evidence="5 6">13K301</strain>
    </source>
</reference>
<dbReference type="Proteomes" id="UP000235943">
    <property type="component" value="Unassembled WGS sequence"/>
</dbReference>
<organism evidence="5 6">
    <name type="scientific">Streptomyces cahuitamycinicus</name>
    <dbReference type="NCBI Taxonomy" id="2070367"/>
    <lineage>
        <taxon>Bacteria</taxon>
        <taxon>Bacillati</taxon>
        <taxon>Actinomycetota</taxon>
        <taxon>Actinomycetes</taxon>
        <taxon>Kitasatosporales</taxon>
        <taxon>Streptomycetaceae</taxon>
        <taxon>Streptomyces</taxon>
    </lineage>
</organism>
<evidence type="ECO:0000256" key="1">
    <source>
        <dbReference type="ARBA" id="ARBA00022741"/>
    </source>
</evidence>
<dbReference type="AlphaFoldDB" id="A0A2N8TNZ5"/>
<dbReference type="InterPro" id="IPR003439">
    <property type="entry name" value="ABC_transporter-like_ATP-bd"/>
</dbReference>
<gene>
    <name evidence="5" type="ORF">C1J00_18850</name>
</gene>
<comment type="caution">
    <text evidence="5">The sequence shown here is derived from an EMBL/GenBank/DDBJ whole genome shotgun (WGS) entry which is preliminary data.</text>
</comment>
<dbReference type="CDD" id="cd03221">
    <property type="entry name" value="ABCF_EF-3"/>
    <property type="match status" value="2"/>
</dbReference>
<keyword evidence="6" id="KW-1185">Reference proteome</keyword>
<dbReference type="EMBL" id="POUC01000128">
    <property type="protein sequence ID" value="PNG20693.1"/>
    <property type="molecule type" value="Genomic_DNA"/>
</dbReference>
<feature type="coiled-coil region" evidence="3">
    <location>
        <begin position="255"/>
        <end position="282"/>
    </location>
</feature>
<dbReference type="GO" id="GO:0016887">
    <property type="term" value="F:ATP hydrolysis activity"/>
    <property type="evidence" value="ECO:0007669"/>
    <property type="project" value="InterPro"/>
</dbReference>
<name>A0A2N8TNZ5_9ACTN</name>
<dbReference type="InterPro" id="IPR003593">
    <property type="entry name" value="AAA+_ATPase"/>
</dbReference>
<dbReference type="Gene3D" id="3.40.50.300">
    <property type="entry name" value="P-loop containing nucleotide triphosphate hydrolases"/>
    <property type="match status" value="2"/>
</dbReference>
<dbReference type="Pfam" id="PF00005">
    <property type="entry name" value="ABC_tran"/>
    <property type="match status" value="2"/>
</dbReference>
<sequence>MGFIEASGLTYGMANGQVLFQDTSFRVGDGDKVALIGANGTGKTTLLRLVAGELTAHSGSVHITGGLGVMPQFIGSVRDDTTVIEFLVSLSSPGLRTAFSALERTEWEMLENDTESAQMAYAEALSEWAEAGGYDAEVEWDRVTSAALRSPFDKAKYRRLSTLSGGEQKRLALEALFRSDAQVLLLDEPDNYLDVAGKRQLEEMMAASRKTVLYVSHDRELLAATATRVLTLEAHTVWVHGGGFATYDEARRARLDRLDELHRRWNEEHARLRELVRTLQQQARASASMSGKYHALQTRLKRFEELGPPPERPVEQNVRMRLRGSRTGIRTVRCENLELTGLTQPFDLEIFFGERVAVLGANGTGKSHLLRLLAAGGSEQHGLDTSRHGAPVAHTGTARLGSRVRPGWFAQTQSRPDLDDRTLVDVLGRGDGDREGRDRGAAVSALRRYELQAQADQTFGSLSGGQQARFQILLLELQGSTLLLLDEPTDNLDLHSAEALETALDRFEGTVLAVTHDRWFARTFDRFVVLDSDGRVRETDEPYWER</sequence>
<keyword evidence="3" id="KW-0175">Coiled coil</keyword>
<evidence type="ECO:0000256" key="3">
    <source>
        <dbReference type="SAM" id="Coils"/>
    </source>
</evidence>
<proteinExistence type="predicted"/>
<dbReference type="SUPFAM" id="SSF52540">
    <property type="entry name" value="P-loop containing nucleoside triphosphate hydrolases"/>
    <property type="match status" value="2"/>
</dbReference>
<dbReference type="GO" id="GO:0005524">
    <property type="term" value="F:ATP binding"/>
    <property type="evidence" value="ECO:0007669"/>
    <property type="project" value="UniProtKB-KW"/>
</dbReference>
<dbReference type="PANTHER" id="PTHR42855:SF1">
    <property type="entry name" value="ABC TRANSPORTER DOMAIN-CONTAINING PROTEIN"/>
    <property type="match status" value="1"/>
</dbReference>
<feature type="domain" description="ABC transporter" evidence="4">
    <location>
        <begin position="4"/>
        <end position="259"/>
    </location>
</feature>
<dbReference type="PROSITE" id="PS50893">
    <property type="entry name" value="ABC_TRANSPORTER_2"/>
    <property type="match status" value="2"/>
</dbReference>
<feature type="domain" description="ABC transporter" evidence="4">
    <location>
        <begin position="320"/>
        <end position="546"/>
    </location>
</feature>
<keyword evidence="2" id="KW-0067">ATP-binding</keyword>